<evidence type="ECO:0000259" key="8">
    <source>
        <dbReference type="PROSITE" id="PS50975"/>
    </source>
</evidence>
<keyword evidence="4 6" id="KW-0067">ATP-binding</keyword>
<evidence type="ECO:0000256" key="6">
    <source>
        <dbReference type="HAMAP-Rule" id="MF_01928"/>
    </source>
</evidence>
<dbReference type="Gene3D" id="3.30.470.20">
    <property type="entry name" value="ATP-grasp fold, B domain"/>
    <property type="match status" value="1"/>
</dbReference>
<dbReference type="Pfam" id="PF22660">
    <property type="entry name" value="RS_preATP-grasp-like"/>
    <property type="match status" value="1"/>
</dbReference>
<comment type="catalytic activity">
    <reaction evidence="6 7">
        <text>5-amino-1-(5-phospho-beta-D-ribosyl)imidazole + hydrogencarbonate + ATP = 5-carboxyamino-1-(5-phospho-D-ribosyl)imidazole + ADP + phosphate + 2 H(+)</text>
        <dbReference type="Rhea" id="RHEA:19317"/>
        <dbReference type="ChEBI" id="CHEBI:15378"/>
        <dbReference type="ChEBI" id="CHEBI:17544"/>
        <dbReference type="ChEBI" id="CHEBI:30616"/>
        <dbReference type="ChEBI" id="CHEBI:43474"/>
        <dbReference type="ChEBI" id="CHEBI:58730"/>
        <dbReference type="ChEBI" id="CHEBI:137981"/>
        <dbReference type="ChEBI" id="CHEBI:456216"/>
        <dbReference type="EC" id="6.3.4.18"/>
    </reaction>
</comment>
<keyword evidence="10" id="KW-1185">Reference proteome</keyword>
<dbReference type="STRING" id="490189.SAMN02927903_01181"/>
<feature type="binding site" evidence="6">
    <location>
        <begin position="217"/>
        <end position="220"/>
    </location>
    <ligand>
        <name>ATP</name>
        <dbReference type="ChEBI" id="CHEBI:30616"/>
    </ligand>
</feature>
<proteinExistence type="inferred from homology"/>
<sequence length="423" mass="47218">MALCNTVKLRDGLRHPKAAIFGAKQLAILPPKGYLCHNTTTMAYFSSDFKLGILGGGQLGKMMLYDTRKFDIQTYVLDPSPEAPCRIACNHFVQGSLTDFDTVYHFGKQVDVLTFEIELVNVEALEKLEAEGLKVYPSPKTLRQIQHKGRQKDFYAQNNIPTAPYQRFESMADLKKSTSPFPFVWKSAEFGYDGNGVKVVRSWTDLDGLPDGECIAESMIPFKNELSVIVARNVSGEIKTYPVVEMEFHPEANQVEYVICPARIDEKVAEKARAIALAVSEKFNHVGLLAVEMFQTENDEILVNEVAPRPHNSGHHTIEASYTSQFENHLRAILNLPLGNTDSKVAGIMVNLVGAEGFSGDVVYENIEQIMAIDGVTPHIYGKRETRPFRKMGHVTIVNQDMAQARKIAEEVKNTIRVIAGPR</sequence>
<dbReference type="InterPro" id="IPR011761">
    <property type="entry name" value="ATP-grasp"/>
</dbReference>
<dbReference type="SUPFAM" id="SSF52440">
    <property type="entry name" value="PreATP-grasp domain"/>
    <property type="match status" value="1"/>
</dbReference>
<comment type="caution">
    <text evidence="6">Lacks conserved residue(s) required for the propagation of feature annotation.</text>
</comment>
<dbReference type="InterPro" id="IPR003135">
    <property type="entry name" value="ATP-grasp_carboxylate-amine"/>
</dbReference>
<feature type="binding site" evidence="6">
    <location>
        <position position="148"/>
    </location>
    <ligand>
        <name>ATP</name>
        <dbReference type="ChEBI" id="CHEBI:30616"/>
    </ligand>
</feature>
<feature type="binding site" evidence="6">
    <location>
        <position position="186"/>
    </location>
    <ligand>
        <name>ATP</name>
        <dbReference type="ChEBI" id="CHEBI:30616"/>
    </ligand>
</feature>
<protein>
    <recommendedName>
        <fullName evidence="6 7">N5-carboxyaminoimidazole ribonucleotide synthase</fullName>
        <shortName evidence="6 7">N5-CAIR synthase</shortName>
        <ecNumber evidence="6 7">6.3.4.18</ecNumber>
    </recommendedName>
    <alternativeName>
        <fullName evidence="6 7">5-(carboxyamino)imidazole ribonucleotide synthetase</fullName>
    </alternativeName>
</protein>
<reference evidence="9 10" key="1">
    <citation type="submission" date="2016-10" db="EMBL/GenBank/DDBJ databases">
        <authorList>
            <person name="de Groot N.N."/>
        </authorList>
    </citation>
    <scope>NUCLEOTIDE SEQUENCE [LARGE SCALE GENOMIC DNA]</scope>
    <source>
        <strain evidence="9 10">CGMCC 1.7031</strain>
    </source>
</reference>
<dbReference type="FunFam" id="3.30.470.20:FF:000037">
    <property type="entry name" value="Phosphoribosylaminoimidazole carboxylase, chloroplastic"/>
    <property type="match status" value="1"/>
</dbReference>
<evidence type="ECO:0000256" key="1">
    <source>
        <dbReference type="ARBA" id="ARBA00022741"/>
    </source>
</evidence>
<evidence type="ECO:0000256" key="4">
    <source>
        <dbReference type="ARBA" id="ARBA00022840"/>
    </source>
</evidence>
<gene>
    <name evidence="6 7" type="primary">purK</name>
    <name evidence="9" type="ORF">SAMN02927903_01181</name>
</gene>
<dbReference type="GO" id="GO:0005829">
    <property type="term" value="C:cytosol"/>
    <property type="evidence" value="ECO:0007669"/>
    <property type="project" value="TreeGrafter"/>
</dbReference>
<dbReference type="Gene3D" id="3.30.1490.20">
    <property type="entry name" value="ATP-grasp fold, A domain"/>
    <property type="match status" value="1"/>
</dbReference>
<dbReference type="GO" id="GO:0006189">
    <property type="term" value="P:'de novo' IMP biosynthetic process"/>
    <property type="evidence" value="ECO:0007669"/>
    <property type="project" value="UniProtKB-UniRule"/>
</dbReference>
<organism evidence="9 10">
    <name type="scientific">Flavobacterium caeni</name>
    <dbReference type="NCBI Taxonomy" id="490189"/>
    <lineage>
        <taxon>Bacteria</taxon>
        <taxon>Pseudomonadati</taxon>
        <taxon>Bacteroidota</taxon>
        <taxon>Flavobacteriia</taxon>
        <taxon>Flavobacteriales</taxon>
        <taxon>Flavobacteriaceae</taxon>
        <taxon>Flavobacterium</taxon>
    </lineage>
</organism>
<comment type="pathway">
    <text evidence="6 7">Purine metabolism; IMP biosynthesis via de novo pathway; 5-amino-1-(5-phospho-D-ribosyl)imidazole-4-carboxylate from 5-amino-1-(5-phospho-D-ribosyl)imidazole (N5-CAIR route): step 1/2.</text>
</comment>
<evidence type="ECO:0000313" key="10">
    <source>
        <dbReference type="Proteomes" id="UP000199354"/>
    </source>
</evidence>
<comment type="subunit">
    <text evidence="6 7">Homodimer.</text>
</comment>
<evidence type="ECO:0000256" key="5">
    <source>
        <dbReference type="ARBA" id="ARBA00023239"/>
    </source>
</evidence>
<dbReference type="GO" id="GO:0004638">
    <property type="term" value="F:phosphoribosylaminoimidazole carboxylase activity"/>
    <property type="evidence" value="ECO:0007669"/>
    <property type="project" value="InterPro"/>
</dbReference>
<dbReference type="InterPro" id="IPR054350">
    <property type="entry name" value="PurT/PurK_preATP-grasp"/>
</dbReference>
<dbReference type="PANTHER" id="PTHR11609">
    <property type="entry name" value="PURINE BIOSYNTHESIS PROTEIN 6/7, PUR6/7"/>
    <property type="match status" value="1"/>
</dbReference>
<dbReference type="EMBL" id="FMVF01000005">
    <property type="protein sequence ID" value="SCY34613.1"/>
    <property type="molecule type" value="Genomic_DNA"/>
</dbReference>
<feature type="binding site" evidence="6">
    <location>
        <position position="225"/>
    </location>
    <ligand>
        <name>ATP</name>
        <dbReference type="ChEBI" id="CHEBI:30616"/>
    </ligand>
</feature>
<dbReference type="PANTHER" id="PTHR11609:SF5">
    <property type="entry name" value="PHOSPHORIBOSYLAMINOIMIDAZOLE CARBOXYLASE"/>
    <property type="match status" value="1"/>
</dbReference>
<keyword evidence="5" id="KW-0456">Lyase</keyword>
<dbReference type="GO" id="GO:0034028">
    <property type="term" value="F:5-(carboxyamino)imidazole ribonucleotide synthase activity"/>
    <property type="evidence" value="ECO:0007669"/>
    <property type="project" value="UniProtKB-UniRule"/>
</dbReference>
<dbReference type="InterPro" id="IPR005875">
    <property type="entry name" value="PurK"/>
</dbReference>
<keyword evidence="3" id="KW-0210">Decarboxylase</keyword>
<dbReference type="SUPFAM" id="SSF56059">
    <property type="entry name" value="Glutathione synthetase ATP-binding domain-like"/>
    <property type="match status" value="1"/>
</dbReference>
<dbReference type="EC" id="6.3.4.18" evidence="6 7"/>
<dbReference type="HAMAP" id="MF_01928">
    <property type="entry name" value="PurK"/>
    <property type="match status" value="1"/>
</dbReference>
<comment type="function">
    <text evidence="6">Catalyzes the ATP-dependent conversion of 5-aminoimidazole ribonucleotide (AIR) and HCO(3)(-) to N5-carboxyaminoimidazole ribonucleotide (N5-CAIR).</text>
</comment>
<evidence type="ECO:0000313" key="9">
    <source>
        <dbReference type="EMBL" id="SCY34613.1"/>
    </source>
</evidence>
<evidence type="ECO:0000256" key="3">
    <source>
        <dbReference type="ARBA" id="ARBA00022793"/>
    </source>
</evidence>
<dbReference type="PROSITE" id="PS50975">
    <property type="entry name" value="ATP_GRASP"/>
    <property type="match status" value="1"/>
</dbReference>
<dbReference type="UniPathway" id="UPA00074">
    <property type="reaction ID" value="UER00942"/>
</dbReference>
<feature type="domain" description="ATP-grasp" evidence="8">
    <location>
        <begin position="152"/>
        <end position="334"/>
    </location>
</feature>
<name>A0A1G5F5W7_9FLAO</name>
<comment type="function">
    <text evidence="7">Catalyzes the ATP-dependent conversion of 5-aminoimidazole ribonucleotide (AIR) and HCO(3)- to N5-carboxyaminoimidazole ribonucleotide (N5-CAIR).</text>
</comment>
<dbReference type="NCBIfam" id="NF004679">
    <property type="entry name" value="PRK06019.1-5"/>
    <property type="match status" value="1"/>
</dbReference>
<comment type="similarity">
    <text evidence="6 7">Belongs to the PurK/PurT family.</text>
</comment>
<keyword evidence="1 6" id="KW-0547">Nucleotide-binding</keyword>
<dbReference type="GO" id="GO:0046872">
    <property type="term" value="F:metal ion binding"/>
    <property type="evidence" value="ECO:0007669"/>
    <property type="project" value="InterPro"/>
</dbReference>
<evidence type="ECO:0000256" key="7">
    <source>
        <dbReference type="RuleBase" id="RU361200"/>
    </source>
</evidence>
<accession>A0A1G5F5W7</accession>
<dbReference type="NCBIfam" id="TIGR01161">
    <property type="entry name" value="purK"/>
    <property type="match status" value="1"/>
</dbReference>
<dbReference type="InterPro" id="IPR016185">
    <property type="entry name" value="PreATP-grasp_dom_sf"/>
</dbReference>
<keyword evidence="6 7" id="KW-0436">Ligase</keyword>
<dbReference type="InterPro" id="IPR040686">
    <property type="entry name" value="PurK_C"/>
</dbReference>
<dbReference type="GO" id="GO:0005524">
    <property type="term" value="F:ATP binding"/>
    <property type="evidence" value="ECO:0007669"/>
    <property type="project" value="UniProtKB-UniRule"/>
</dbReference>
<dbReference type="Gene3D" id="3.40.50.20">
    <property type="match status" value="1"/>
</dbReference>
<dbReference type="SUPFAM" id="SSF51246">
    <property type="entry name" value="Rudiment single hybrid motif"/>
    <property type="match status" value="1"/>
</dbReference>
<feature type="binding site" evidence="6">
    <location>
        <begin position="304"/>
        <end position="305"/>
    </location>
    <ligand>
        <name>ATP</name>
        <dbReference type="ChEBI" id="CHEBI:30616"/>
    </ligand>
</feature>
<dbReference type="Proteomes" id="UP000199354">
    <property type="component" value="Unassembled WGS sequence"/>
</dbReference>
<dbReference type="Pfam" id="PF17769">
    <property type="entry name" value="PurK_C"/>
    <property type="match status" value="1"/>
</dbReference>
<evidence type="ECO:0000256" key="2">
    <source>
        <dbReference type="ARBA" id="ARBA00022755"/>
    </source>
</evidence>
<dbReference type="Pfam" id="PF02222">
    <property type="entry name" value="ATP-grasp"/>
    <property type="match status" value="1"/>
</dbReference>
<dbReference type="InterPro" id="IPR013815">
    <property type="entry name" value="ATP_grasp_subdomain_1"/>
</dbReference>
<keyword evidence="2 6" id="KW-0658">Purine biosynthesis</keyword>
<dbReference type="InterPro" id="IPR011054">
    <property type="entry name" value="Rudment_hybrid_motif"/>
</dbReference>
<dbReference type="AlphaFoldDB" id="A0A1G5F5W7"/>